<accession>A0A850PDN7</accession>
<protein>
    <recommendedName>
        <fullName evidence="3">Aminoglycoside phosphotransferase domain-containing protein</fullName>
    </recommendedName>
</protein>
<dbReference type="EMBL" id="JABXXR010000065">
    <property type="protein sequence ID" value="NVN40799.1"/>
    <property type="molecule type" value="Genomic_DNA"/>
</dbReference>
<name>A0A850PDN7_9PROT</name>
<dbReference type="Proteomes" id="UP000585665">
    <property type="component" value="Unassembled WGS sequence"/>
</dbReference>
<evidence type="ECO:0000313" key="2">
    <source>
        <dbReference type="Proteomes" id="UP000585665"/>
    </source>
</evidence>
<gene>
    <name evidence="1" type="ORF">HUK82_09515</name>
</gene>
<reference evidence="1 2" key="1">
    <citation type="submission" date="2020-06" db="EMBL/GenBank/DDBJ databases">
        <title>Description of novel acetic acid bacteria.</title>
        <authorList>
            <person name="Sombolestani A."/>
        </authorList>
    </citation>
    <scope>NUCLEOTIDE SEQUENCE [LARGE SCALE GENOMIC DNA]</scope>
    <source>
        <strain evidence="1 2">LMG 27010</strain>
    </source>
</reference>
<comment type="caution">
    <text evidence="1">The sequence shown here is derived from an EMBL/GenBank/DDBJ whole genome shotgun (WGS) entry which is preliminary data.</text>
</comment>
<evidence type="ECO:0008006" key="3">
    <source>
        <dbReference type="Google" id="ProtNLM"/>
    </source>
</evidence>
<evidence type="ECO:0000313" key="1">
    <source>
        <dbReference type="EMBL" id="NVN40799.1"/>
    </source>
</evidence>
<keyword evidence="2" id="KW-1185">Reference proteome</keyword>
<organism evidence="1 2">
    <name type="scientific">Ameyamaea chiangmaiensis</name>
    <dbReference type="NCBI Taxonomy" id="442969"/>
    <lineage>
        <taxon>Bacteria</taxon>
        <taxon>Pseudomonadati</taxon>
        <taxon>Pseudomonadota</taxon>
        <taxon>Alphaproteobacteria</taxon>
        <taxon>Acetobacterales</taxon>
        <taxon>Acetobacteraceae</taxon>
        <taxon>Ameyamaea</taxon>
    </lineage>
</organism>
<proteinExistence type="predicted"/>
<dbReference type="AlphaFoldDB" id="A0A850PDN7"/>
<dbReference type="RefSeq" id="WP_176613737.1">
    <property type="nucleotide sequence ID" value="NZ_JABXXR010000065.1"/>
</dbReference>
<sequence>MSTGTASAAAVMAAARAGDAAQARALLATIVREEFSLPVAEITLGTDGYSLNSVNGFITTDSGESFFFKFHHEEGEDSVLQEFYRGEVLQAAGYPIDMPVHVCRRVGRQILLYRRRHTPRLADAARAVDHGDPLPDAPADALLGAQAALDDLTAAIYRASWHPIDAATSAAEPVHQLFFHRLVTPGRPTDVLGGRAATFFAADRLFTLPGATLGGADLLDLRWVIDGTPYHGTLRTCLESSLRLLTPAALAHGGGVVAHGDAHNANVWFDPAHADTPAHLTFFDPAFAGTHVPALLAEVKATFHNILAHPDWLYHPADLAAQPHIRVTDGVATVTSGWAPTPLRRAFLRGKAQRLWRPLLALLHAHDALGPEWRQTLRCALFCCPTLVMDLCPAGVRHTPQSALNGLAVAMMCGAEPERAGADPVARFLDTLDPTRADPDFASI</sequence>